<sequence>MGSRRRQKTMTRLLSGTHDDPELTVVSEYAQTSSANTRTNRSWRGAATVPQGNSLVRRKERVLWWAEGEMWAPVARSEMRISCL</sequence>
<organism evidence="1 2">
    <name type="scientific">Elysia crispata</name>
    <name type="common">lettuce slug</name>
    <dbReference type="NCBI Taxonomy" id="231223"/>
    <lineage>
        <taxon>Eukaryota</taxon>
        <taxon>Metazoa</taxon>
        <taxon>Spiralia</taxon>
        <taxon>Lophotrochozoa</taxon>
        <taxon>Mollusca</taxon>
        <taxon>Gastropoda</taxon>
        <taxon>Heterobranchia</taxon>
        <taxon>Euthyneura</taxon>
        <taxon>Panpulmonata</taxon>
        <taxon>Sacoglossa</taxon>
        <taxon>Placobranchoidea</taxon>
        <taxon>Plakobranchidae</taxon>
        <taxon>Elysia</taxon>
    </lineage>
</organism>
<comment type="caution">
    <text evidence="1">The sequence shown here is derived from an EMBL/GenBank/DDBJ whole genome shotgun (WGS) entry which is preliminary data.</text>
</comment>
<evidence type="ECO:0000313" key="1">
    <source>
        <dbReference type="EMBL" id="KAK3779766.1"/>
    </source>
</evidence>
<dbReference type="Proteomes" id="UP001283361">
    <property type="component" value="Unassembled WGS sequence"/>
</dbReference>
<protein>
    <submittedName>
        <fullName evidence="1">Uncharacterized protein</fullName>
    </submittedName>
</protein>
<proteinExistence type="predicted"/>
<evidence type="ECO:0000313" key="2">
    <source>
        <dbReference type="Proteomes" id="UP001283361"/>
    </source>
</evidence>
<dbReference type="AlphaFoldDB" id="A0AAE1A346"/>
<gene>
    <name evidence="1" type="ORF">RRG08_035904</name>
</gene>
<name>A0AAE1A346_9GAST</name>
<reference evidence="1" key="1">
    <citation type="journal article" date="2023" name="G3 (Bethesda)">
        <title>A reference genome for the long-term kleptoplast-retaining sea slug Elysia crispata morphotype clarki.</title>
        <authorList>
            <person name="Eastman K.E."/>
            <person name="Pendleton A.L."/>
            <person name="Shaikh M.A."/>
            <person name="Suttiyut T."/>
            <person name="Ogas R."/>
            <person name="Tomko P."/>
            <person name="Gavelis G."/>
            <person name="Widhalm J.R."/>
            <person name="Wisecaver J.H."/>
        </authorList>
    </citation>
    <scope>NUCLEOTIDE SEQUENCE</scope>
    <source>
        <strain evidence="1">ECLA1</strain>
    </source>
</reference>
<accession>A0AAE1A346</accession>
<dbReference type="EMBL" id="JAWDGP010002811">
    <property type="protein sequence ID" value="KAK3779766.1"/>
    <property type="molecule type" value="Genomic_DNA"/>
</dbReference>
<keyword evidence="2" id="KW-1185">Reference proteome</keyword>